<name>A0ABV2EDI3_9CAUL</name>
<reference evidence="2 3" key="1">
    <citation type="submission" date="2024-06" db="EMBL/GenBank/DDBJ databases">
        <title>Genomic Encyclopedia of Type Strains, Phase IV (KMG-IV): sequencing the most valuable type-strain genomes for metagenomic binning, comparative biology and taxonomic classification.</title>
        <authorList>
            <person name="Goeker M."/>
        </authorList>
    </citation>
    <scope>NUCLEOTIDE SEQUENCE [LARGE SCALE GENOMIC DNA]</scope>
    <source>
        <strain evidence="2 3">DSM 17809</strain>
    </source>
</reference>
<proteinExistence type="predicted"/>
<protein>
    <recommendedName>
        <fullName evidence="1">PilZ domain-containing protein</fullName>
    </recommendedName>
</protein>
<dbReference type="Gene3D" id="2.40.10.220">
    <property type="entry name" value="predicted glycosyltransferase like domains"/>
    <property type="match status" value="1"/>
</dbReference>
<evidence type="ECO:0000313" key="3">
    <source>
        <dbReference type="Proteomes" id="UP001549110"/>
    </source>
</evidence>
<gene>
    <name evidence="2" type="ORF">ABID41_000188</name>
</gene>
<feature type="domain" description="PilZ" evidence="1">
    <location>
        <begin position="8"/>
        <end position="91"/>
    </location>
</feature>
<dbReference type="RefSeq" id="WP_354297001.1">
    <property type="nucleotide sequence ID" value="NZ_JBEPLU010000001.1"/>
</dbReference>
<organism evidence="2 3">
    <name type="scientific">Phenylobacterium koreense</name>
    <dbReference type="NCBI Taxonomy" id="266125"/>
    <lineage>
        <taxon>Bacteria</taxon>
        <taxon>Pseudomonadati</taxon>
        <taxon>Pseudomonadota</taxon>
        <taxon>Alphaproteobacteria</taxon>
        <taxon>Caulobacterales</taxon>
        <taxon>Caulobacteraceae</taxon>
        <taxon>Phenylobacterium</taxon>
    </lineage>
</organism>
<dbReference type="Proteomes" id="UP001549110">
    <property type="component" value="Unassembled WGS sequence"/>
</dbReference>
<sequence length="113" mass="12780">MTEPDYSDRREHPREPTNLRARVFYGQGMAHWADCTIVDLSKGGARLQISSIYPLPSRFVLLQLLGGVVYDVRVRWRRGDMTGVSFDARTEIEGSSEERLAGVQKAWLALRAA</sequence>
<comment type="caution">
    <text evidence="2">The sequence shown here is derived from an EMBL/GenBank/DDBJ whole genome shotgun (WGS) entry which is preliminary data.</text>
</comment>
<dbReference type="InterPro" id="IPR009875">
    <property type="entry name" value="PilZ_domain"/>
</dbReference>
<accession>A0ABV2EDI3</accession>
<evidence type="ECO:0000259" key="1">
    <source>
        <dbReference type="Pfam" id="PF07238"/>
    </source>
</evidence>
<dbReference type="EMBL" id="JBEPLU010000001">
    <property type="protein sequence ID" value="MET3525093.1"/>
    <property type="molecule type" value="Genomic_DNA"/>
</dbReference>
<evidence type="ECO:0000313" key="2">
    <source>
        <dbReference type="EMBL" id="MET3525093.1"/>
    </source>
</evidence>
<dbReference type="SUPFAM" id="SSF141371">
    <property type="entry name" value="PilZ domain-like"/>
    <property type="match status" value="1"/>
</dbReference>
<dbReference type="Pfam" id="PF07238">
    <property type="entry name" value="PilZ"/>
    <property type="match status" value="1"/>
</dbReference>
<keyword evidence="3" id="KW-1185">Reference proteome</keyword>